<dbReference type="InterPro" id="IPR019357">
    <property type="entry name" value="SCOC"/>
</dbReference>
<evidence type="ECO:0000256" key="6">
    <source>
        <dbReference type="ARBA" id="ARBA00022490"/>
    </source>
</evidence>
<evidence type="ECO:0000256" key="11">
    <source>
        <dbReference type="SAM" id="MobiDB-lite"/>
    </source>
</evidence>
<dbReference type="GO" id="GO:0000139">
    <property type="term" value="C:Golgi membrane"/>
    <property type="evidence" value="ECO:0007669"/>
    <property type="project" value="UniProtKB-SubCell"/>
</dbReference>
<dbReference type="GO" id="GO:0005829">
    <property type="term" value="C:cytosol"/>
    <property type="evidence" value="ECO:0007669"/>
    <property type="project" value="UniProtKB-SubCell"/>
</dbReference>
<evidence type="ECO:0000256" key="8">
    <source>
        <dbReference type="ARBA" id="ARBA00023054"/>
    </source>
</evidence>
<keyword evidence="7" id="KW-0333">Golgi apparatus</keyword>
<proteinExistence type="inferred from homology"/>
<comment type="subcellular location">
    <subcellularLocation>
        <location evidence="3">Cytoplasm</location>
        <location evidence="3">Cytosol</location>
    </subcellularLocation>
    <subcellularLocation>
        <location evidence="2">Golgi apparatus membrane</location>
        <topology evidence="2">Peripheral membrane protein</topology>
        <orientation evidence="2">Cytoplasmic side</orientation>
    </subcellularLocation>
    <subcellularLocation>
        <location evidence="4">Golgi apparatus</location>
        <location evidence="4">trans-Golgi network</location>
    </subcellularLocation>
</comment>
<evidence type="ECO:0000256" key="4">
    <source>
        <dbReference type="ARBA" id="ARBA00004601"/>
    </source>
</evidence>
<evidence type="ECO:0000256" key="2">
    <source>
        <dbReference type="ARBA" id="ARBA00004255"/>
    </source>
</evidence>
<sequence>MDDIPMVDDERQPNQLEKVKNAKPALPLPEQEDREEKARLISQILELQNTLQDLSQRVESVREESLKLSSENIVLGKYIRNLIGSSSLFQPTNSTETTRKEPNE</sequence>
<keyword evidence="12" id="KW-1185">Reference proteome</keyword>
<dbReference type="WBParaSite" id="MhA1_Contig1289.frz3.gene5">
    <property type="protein sequence ID" value="MhA1_Contig1289.frz3.gene5"/>
    <property type="gene ID" value="MhA1_Contig1289.frz3.gene5"/>
</dbReference>
<comment type="function">
    <text evidence="1">Positive regulator of amino acid starvation-induced autophagy.</text>
</comment>
<keyword evidence="9" id="KW-0472">Membrane</keyword>
<dbReference type="AlphaFoldDB" id="A0A1I8B2Y1"/>
<dbReference type="PANTHER" id="PTHR21614">
    <property type="entry name" value="SHORT COILED COIL PROTEIN"/>
    <property type="match status" value="1"/>
</dbReference>
<evidence type="ECO:0000256" key="10">
    <source>
        <dbReference type="SAM" id="Coils"/>
    </source>
</evidence>
<accession>A0A1I8B2Y1</accession>
<name>A0A1I8B2Y1_MELHA</name>
<feature type="coiled-coil region" evidence="10">
    <location>
        <begin position="37"/>
        <end position="71"/>
    </location>
</feature>
<evidence type="ECO:0000313" key="12">
    <source>
        <dbReference type="Proteomes" id="UP000095281"/>
    </source>
</evidence>
<organism evidence="12 13">
    <name type="scientific">Meloidogyne hapla</name>
    <name type="common">Root-knot nematode worm</name>
    <dbReference type="NCBI Taxonomy" id="6305"/>
    <lineage>
        <taxon>Eukaryota</taxon>
        <taxon>Metazoa</taxon>
        <taxon>Ecdysozoa</taxon>
        <taxon>Nematoda</taxon>
        <taxon>Chromadorea</taxon>
        <taxon>Rhabditida</taxon>
        <taxon>Tylenchina</taxon>
        <taxon>Tylenchomorpha</taxon>
        <taxon>Tylenchoidea</taxon>
        <taxon>Meloidogynidae</taxon>
        <taxon>Meloidogyninae</taxon>
        <taxon>Meloidogyne</taxon>
    </lineage>
</organism>
<dbReference type="Gene3D" id="1.20.5.170">
    <property type="match status" value="1"/>
</dbReference>
<evidence type="ECO:0000256" key="9">
    <source>
        <dbReference type="ARBA" id="ARBA00023136"/>
    </source>
</evidence>
<evidence type="ECO:0000256" key="5">
    <source>
        <dbReference type="ARBA" id="ARBA00010880"/>
    </source>
</evidence>
<evidence type="ECO:0000313" key="13">
    <source>
        <dbReference type="WBParaSite" id="MhA1_Contig1289.frz3.gene5"/>
    </source>
</evidence>
<dbReference type="PANTHER" id="PTHR21614:SF0">
    <property type="entry name" value="GEO08385P1"/>
    <property type="match status" value="1"/>
</dbReference>
<keyword evidence="6" id="KW-0963">Cytoplasm</keyword>
<dbReference type="Proteomes" id="UP000095281">
    <property type="component" value="Unplaced"/>
</dbReference>
<feature type="region of interest" description="Disordered" evidence="11">
    <location>
        <begin position="1"/>
        <end position="33"/>
    </location>
</feature>
<dbReference type="GO" id="GO:0005802">
    <property type="term" value="C:trans-Golgi network"/>
    <property type="evidence" value="ECO:0007669"/>
    <property type="project" value="TreeGrafter"/>
</dbReference>
<evidence type="ECO:0000256" key="1">
    <source>
        <dbReference type="ARBA" id="ARBA00002743"/>
    </source>
</evidence>
<protein>
    <submittedName>
        <fullName evidence="13">Short coiled-coil protein</fullName>
    </submittedName>
</protein>
<feature type="compositionally biased region" description="Basic and acidic residues" evidence="11">
    <location>
        <begin position="8"/>
        <end position="20"/>
    </location>
</feature>
<dbReference type="OMA" id="HPNELDA"/>
<reference evidence="13" key="1">
    <citation type="submission" date="2016-11" db="UniProtKB">
        <authorList>
            <consortium name="WormBaseParasite"/>
        </authorList>
    </citation>
    <scope>IDENTIFICATION</scope>
</reference>
<keyword evidence="8 10" id="KW-0175">Coiled coil</keyword>
<comment type="similarity">
    <text evidence="5">Belongs to the SCOC family.</text>
</comment>
<evidence type="ECO:0000256" key="3">
    <source>
        <dbReference type="ARBA" id="ARBA00004514"/>
    </source>
</evidence>
<dbReference type="Pfam" id="PF10224">
    <property type="entry name" value="DUF2205"/>
    <property type="match status" value="1"/>
</dbReference>
<evidence type="ECO:0000256" key="7">
    <source>
        <dbReference type="ARBA" id="ARBA00023034"/>
    </source>
</evidence>